<name>A0A834HQH3_RHYFE</name>
<comment type="similarity">
    <text evidence="1">Belongs to the mTERF family.</text>
</comment>
<gene>
    <name evidence="3" type="ORF">GWI33_021230</name>
</gene>
<keyword evidence="4" id="KW-1185">Reference proteome</keyword>
<evidence type="ECO:0008006" key="5">
    <source>
        <dbReference type="Google" id="ProtNLM"/>
    </source>
</evidence>
<dbReference type="EMBL" id="JAACXV010014629">
    <property type="protein sequence ID" value="KAF7265339.1"/>
    <property type="molecule type" value="Genomic_DNA"/>
</dbReference>
<proteinExistence type="inferred from homology"/>
<comment type="caution">
    <text evidence="3">The sequence shown here is derived from an EMBL/GenBank/DDBJ whole genome shotgun (WGS) entry which is preliminary data.</text>
</comment>
<dbReference type="GO" id="GO:0003676">
    <property type="term" value="F:nucleic acid binding"/>
    <property type="evidence" value="ECO:0007669"/>
    <property type="project" value="InterPro"/>
</dbReference>
<dbReference type="InterPro" id="IPR038538">
    <property type="entry name" value="MTERF_sf"/>
</dbReference>
<dbReference type="OrthoDB" id="637682at2759"/>
<dbReference type="GO" id="GO:0005739">
    <property type="term" value="C:mitochondrion"/>
    <property type="evidence" value="ECO:0007669"/>
    <property type="project" value="TreeGrafter"/>
</dbReference>
<keyword evidence="2" id="KW-0809">Transit peptide</keyword>
<accession>A0A834HQH3</accession>
<dbReference type="Proteomes" id="UP000625711">
    <property type="component" value="Unassembled WGS sequence"/>
</dbReference>
<protein>
    <recommendedName>
        <fullName evidence="5">mTERF domain-containing protein 1, mitochondrial</fullName>
    </recommendedName>
</protein>
<organism evidence="3 4">
    <name type="scientific">Rhynchophorus ferrugineus</name>
    <name type="common">Red palm weevil</name>
    <name type="synonym">Curculio ferrugineus</name>
    <dbReference type="NCBI Taxonomy" id="354439"/>
    <lineage>
        <taxon>Eukaryota</taxon>
        <taxon>Metazoa</taxon>
        <taxon>Ecdysozoa</taxon>
        <taxon>Arthropoda</taxon>
        <taxon>Hexapoda</taxon>
        <taxon>Insecta</taxon>
        <taxon>Pterygota</taxon>
        <taxon>Neoptera</taxon>
        <taxon>Endopterygota</taxon>
        <taxon>Coleoptera</taxon>
        <taxon>Polyphaga</taxon>
        <taxon>Cucujiformia</taxon>
        <taxon>Curculionidae</taxon>
        <taxon>Dryophthorinae</taxon>
        <taxon>Rhynchophorus</taxon>
    </lineage>
</organism>
<dbReference type="Pfam" id="PF02536">
    <property type="entry name" value="mTERF"/>
    <property type="match status" value="1"/>
</dbReference>
<evidence type="ECO:0000313" key="3">
    <source>
        <dbReference type="EMBL" id="KAF7265339.1"/>
    </source>
</evidence>
<dbReference type="InterPro" id="IPR003690">
    <property type="entry name" value="MTERF"/>
</dbReference>
<reference evidence="3" key="1">
    <citation type="submission" date="2020-08" db="EMBL/GenBank/DDBJ databases">
        <title>Genome sequencing and assembly of the red palm weevil Rhynchophorus ferrugineus.</title>
        <authorList>
            <person name="Dias G.B."/>
            <person name="Bergman C.M."/>
            <person name="Manee M."/>
        </authorList>
    </citation>
    <scope>NUCLEOTIDE SEQUENCE</scope>
    <source>
        <strain evidence="3">AA-2017</strain>
        <tissue evidence="3">Whole larva</tissue>
    </source>
</reference>
<evidence type="ECO:0000256" key="2">
    <source>
        <dbReference type="ARBA" id="ARBA00022946"/>
    </source>
</evidence>
<dbReference type="GO" id="GO:0006390">
    <property type="term" value="P:mitochondrial transcription"/>
    <property type="evidence" value="ECO:0007669"/>
    <property type="project" value="TreeGrafter"/>
</dbReference>
<dbReference type="GO" id="GO:0061668">
    <property type="term" value="P:mitochondrial ribosome assembly"/>
    <property type="evidence" value="ECO:0007669"/>
    <property type="project" value="TreeGrafter"/>
</dbReference>
<evidence type="ECO:0000256" key="1">
    <source>
        <dbReference type="ARBA" id="ARBA00007692"/>
    </source>
</evidence>
<dbReference type="PANTHER" id="PTHR13068:SF112">
    <property type="entry name" value="TRANSCRIPTION TERMINATION FACTOR 3, MITOCHONDRIAL"/>
    <property type="match status" value="1"/>
</dbReference>
<dbReference type="Gene3D" id="1.25.70.10">
    <property type="entry name" value="Transcription termination factor 3, mitochondrial"/>
    <property type="match status" value="1"/>
</dbReference>
<dbReference type="AlphaFoldDB" id="A0A834HQH3"/>
<evidence type="ECO:0000313" key="4">
    <source>
        <dbReference type="Proteomes" id="UP000625711"/>
    </source>
</evidence>
<dbReference type="SMART" id="SM00733">
    <property type="entry name" value="Mterf"/>
    <property type="match status" value="5"/>
</dbReference>
<sequence length="345" mass="40302">MLKQMLRFNVTKHSLRCFVSQLASLKEKYPDIDKNIEITDSLEVQRDQNKPSLLEPLTEDISHISSYLKPTYNVAAYANKSETIQQLVKLGVNIAAIEKKKPEAVTDILKLSFDDIKGHIIFFNQLGLDNSQISYLITNNPYIFRETLDNLDVRITYLKFKQFTNDMVSRIVGRNPFWLSYRTQEIDDKLGFFQKTFHLSGKEVRQIAVAQPKLITFDQEKIKVNIFAMKEEMCFSPSDLKEILLKKPKLYMNGQRRLLDSFEYLHNTMKVSLEQIVENPEILTYRKKRLRERHLFLVKLGRDQFDSRKPNYVALTTMVKNDDGTFATEVAKSSVNMYNNFLKSL</sequence>
<dbReference type="PANTHER" id="PTHR13068">
    <property type="entry name" value="CGI-12 PROTEIN-RELATED"/>
    <property type="match status" value="1"/>
</dbReference>